<dbReference type="Proteomes" id="UP000633509">
    <property type="component" value="Unassembled WGS sequence"/>
</dbReference>
<organism evidence="1 2">
    <name type="scientific">Nonomuraea angiospora</name>
    <dbReference type="NCBI Taxonomy" id="46172"/>
    <lineage>
        <taxon>Bacteria</taxon>
        <taxon>Bacillati</taxon>
        <taxon>Actinomycetota</taxon>
        <taxon>Actinomycetes</taxon>
        <taxon>Streptosporangiales</taxon>
        <taxon>Streptosporangiaceae</taxon>
        <taxon>Nonomuraea</taxon>
    </lineage>
</organism>
<accession>A0ABR9M4W1</accession>
<evidence type="ECO:0000313" key="2">
    <source>
        <dbReference type="Proteomes" id="UP000633509"/>
    </source>
</evidence>
<comment type="caution">
    <text evidence="1">The sequence shown here is derived from an EMBL/GenBank/DDBJ whole genome shotgun (WGS) entry which is preliminary data.</text>
</comment>
<keyword evidence="2" id="KW-1185">Reference proteome</keyword>
<sequence length="31" mass="3167">MPGTVTDFGWAGSTRRACAVNAADTIGQDTP</sequence>
<protein>
    <submittedName>
        <fullName evidence="1">Uncharacterized protein</fullName>
    </submittedName>
</protein>
<gene>
    <name evidence="1" type="ORF">H4W80_005594</name>
</gene>
<reference evidence="1 2" key="1">
    <citation type="submission" date="2020-10" db="EMBL/GenBank/DDBJ databases">
        <title>Sequencing the genomes of 1000 actinobacteria strains.</title>
        <authorList>
            <person name="Klenk H.-P."/>
        </authorList>
    </citation>
    <scope>NUCLEOTIDE SEQUENCE [LARGE SCALE GENOMIC DNA]</scope>
    <source>
        <strain evidence="1 2">DSM 43173</strain>
    </source>
</reference>
<name>A0ABR9M4W1_9ACTN</name>
<evidence type="ECO:0000313" key="1">
    <source>
        <dbReference type="EMBL" id="MBE1587336.1"/>
    </source>
</evidence>
<dbReference type="EMBL" id="JADBEK010000001">
    <property type="protein sequence ID" value="MBE1587336.1"/>
    <property type="molecule type" value="Genomic_DNA"/>
</dbReference>
<proteinExistence type="predicted"/>